<feature type="compositionally biased region" description="Basic and acidic residues" evidence="1">
    <location>
        <begin position="87"/>
        <end position="96"/>
    </location>
</feature>
<feature type="compositionally biased region" description="Basic and acidic residues" evidence="1">
    <location>
        <begin position="108"/>
        <end position="132"/>
    </location>
</feature>
<dbReference type="EMBL" id="OMOJ01000006">
    <property type="protein sequence ID" value="SPF81085.1"/>
    <property type="molecule type" value="Genomic_DNA"/>
</dbReference>
<dbReference type="RefSeq" id="WP_181389477.1">
    <property type="nucleotide sequence ID" value="NZ_OMOJ01000006.1"/>
</dbReference>
<protein>
    <recommendedName>
        <fullName evidence="5">PepSY domain-containing protein</fullName>
    </recommendedName>
</protein>
<feature type="chain" id="PRO_5015320976" description="PepSY domain-containing protein" evidence="2">
    <location>
        <begin position="23"/>
        <end position="150"/>
    </location>
</feature>
<evidence type="ECO:0000256" key="2">
    <source>
        <dbReference type="SAM" id="SignalP"/>
    </source>
</evidence>
<gene>
    <name evidence="3" type="ORF">PRI8871_02902</name>
</gene>
<organism evidence="3 4">
    <name type="scientific">Pseudoprimorskyibacter insulae</name>
    <dbReference type="NCBI Taxonomy" id="1695997"/>
    <lineage>
        <taxon>Bacteria</taxon>
        <taxon>Pseudomonadati</taxon>
        <taxon>Pseudomonadota</taxon>
        <taxon>Alphaproteobacteria</taxon>
        <taxon>Rhodobacterales</taxon>
        <taxon>Paracoccaceae</taxon>
        <taxon>Pseudoprimorskyibacter</taxon>
    </lineage>
</organism>
<feature type="compositionally biased region" description="Low complexity" evidence="1">
    <location>
        <begin position="97"/>
        <end position="107"/>
    </location>
</feature>
<evidence type="ECO:0000313" key="3">
    <source>
        <dbReference type="EMBL" id="SPF81085.1"/>
    </source>
</evidence>
<evidence type="ECO:0008006" key="5">
    <source>
        <dbReference type="Google" id="ProtNLM"/>
    </source>
</evidence>
<sequence>MLRRLIWTAICLLLATGGAALAKDVQAEWIKQLRRQGFTHIEVERTWLGRLRIEASKPGQTREVVVNPRSGEVLRDYLDDDDDDEHDDRRLDDDRSGSSSSGRGSDSSGRDRDRSDDDKPDDDRSGSDRSDDDKAEDDKDDRDDRDDRDD</sequence>
<feature type="compositionally biased region" description="Acidic residues" evidence="1">
    <location>
        <begin position="133"/>
        <end position="150"/>
    </location>
</feature>
<evidence type="ECO:0000256" key="1">
    <source>
        <dbReference type="SAM" id="MobiDB-lite"/>
    </source>
</evidence>
<keyword evidence="4" id="KW-1185">Reference proteome</keyword>
<feature type="region of interest" description="Disordered" evidence="1">
    <location>
        <begin position="57"/>
        <end position="150"/>
    </location>
</feature>
<proteinExistence type="predicted"/>
<accession>A0A2R8AYG9</accession>
<reference evidence="4" key="1">
    <citation type="submission" date="2018-03" db="EMBL/GenBank/DDBJ databases">
        <authorList>
            <person name="Rodrigo-Torres L."/>
            <person name="Arahal R. D."/>
            <person name="Lucena T."/>
        </authorList>
    </citation>
    <scope>NUCLEOTIDE SEQUENCE [LARGE SCALE GENOMIC DNA]</scope>
    <source>
        <strain evidence="4">CECT 8871</strain>
    </source>
</reference>
<dbReference type="Proteomes" id="UP000244904">
    <property type="component" value="Unassembled WGS sequence"/>
</dbReference>
<evidence type="ECO:0000313" key="4">
    <source>
        <dbReference type="Proteomes" id="UP000244904"/>
    </source>
</evidence>
<feature type="signal peptide" evidence="2">
    <location>
        <begin position="1"/>
        <end position="22"/>
    </location>
</feature>
<name>A0A2R8AYG9_9RHOB</name>
<dbReference type="AlphaFoldDB" id="A0A2R8AYG9"/>
<keyword evidence="2" id="KW-0732">Signal</keyword>